<evidence type="ECO:0000256" key="1">
    <source>
        <dbReference type="ARBA" id="ARBA00004992"/>
    </source>
</evidence>
<dbReference type="PROSITE" id="PS01331">
    <property type="entry name" value="THYMIDYLATE_KINASE"/>
    <property type="match status" value="1"/>
</dbReference>
<keyword evidence="6" id="KW-0545">Nucleotide biosynthesis</keyword>
<evidence type="ECO:0000256" key="8">
    <source>
        <dbReference type="ARBA" id="ARBA00022777"/>
    </source>
</evidence>
<protein>
    <recommendedName>
        <fullName evidence="4">Thymidylate kinase</fullName>
        <ecNumber evidence="3">2.7.4.9</ecNumber>
    </recommendedName>
</protein>
<keyword evidence="10" id="KW-0862">Zinc</keyword>
<feature type="domain" description="C2H2-type" evidence="11">
    <location>
        <begin position="153"/>
        <end position="184"/>
    </location>
</feature>
<organism evidence="12 13">
    <name type="scientific">Rhizoctonia solani</name>
    <dbReference type="NCBI Taxonomy" id="456999"/>
    <lineage>
        <taxon>Eukaryota</taxon>
        <taxon>Fungi</taxon>
        <taxon>Dikarya</taxon>
        <taxon>Basidiomycota</taxon>
        <taxon>Agaricomycotina</taxon>
        <taxon>Agaricomycetes</taxon>
        <taxon>Cantharellales</taxon>
        <taxon>Ceratobasidiaceae</taxon>
        <taxon>Rhizoctonia</taxon>
    </lineage>
</organism>
<dbReference type="GO" id="GO:0006233">
    <property type="term" value="P:dTDP biosynthetic process"/>
    <property type="evidence" value="ECO:0007669"/>
    <property type="project" value="InterPro"/>
</dbReference>
<dbReference type="EC" id="2.7.4.9" evidence="3"/>
<evidence type="ECO:0000313" key="12">
    <source>
        <dbReference type="EMBL" id="CAE6482256.1"/>
    </source>
</evidence>
<dbReference type="InterPro" id="IPR018095">
    <property type="entry name" value="Thymidylate_kin_CS"/>
</dbReference>
<dbReference type="EMBL" id="CAJMWZ010003986">
    <property type="protein sequence ID" value="CAE6482256.1"/>
    <property type="molecule type" value="Genomic_DNA"/>
</dbReference>
<evidence type="ECO:0000256" key="7">
    <source>
        <dbReference type="ARBA" id="ARBA00022741"/>
    </source>
</evidence>
<dbReference type="PROSITE" id="PS00028">
    <property type="entry name" value="ZINC_FINGER_C2H2_1"/>
    <property type="match status" value="1"/>
</dbReference>
<name>A0A8H3H4R5_9AGAM</name>
<proteinExistence type="inferred from homology"/>
<dbReference type="InterPro" id="IPR018094">
    <property type="entry name" value="Thymidylate_kinase"/>
</dbReference>
<evidence type="ECO:0000256" key="2">
    <source>
        <dbReference type="ARBA" id="ARBA00009776"/>
    </source>
</evidence>
<dbReference type="GO" id="GO:0005634">
    <property type="term" value="C:nucleus"/>
    <property type="evidence" value="ECO:0007669"/>
    <property type="project" value="TreeGrafter"/>
</dbReference>
<keyword evidence="5" id="KW-0808">Transferase</keyword>
<keyword evidence="10" id="KW-0479">Metal-binding</keyword>
<comment type="similarity">
    <text evidence="2">Belongs to the thymidylate kinase family.</text>
</comment>
<keyword evidence="8" id="KW-0418">Kinase</keyword>
<accession>A0A8H3H4R5</accession>
<dbReference type="Pfam" id="PF02223">
    <property type="entry name" value="Thymidylate_kin"/>
    <property type="match status" value="1"/>
</dbReference>
<dbReference type="GO" id="GO:0004798">
    <property type="term" value="F:dTMP kinase activity"/>
    <property type="evidence" value="ECO:0007669"/>
    <property type="project" value="UniProtKB-EC"/>
</dbReference>
<evidence type="ECO:0000256" key="10">
    <source>
        <dbReference type="PROSITE-ProRule" id="PRU00042"/>
    </source>
</evidence>
<dbReference type="GO" id="GO:0006227">
    <property type="term" value="P:dUDP biosynthetic process"/>
    <property type="evidence" value="ECO:0007669"/>
    <property type="project" value="TreeGrafter"/>
</dbReference>
<dbReference type="InterPro" id="IPR013087">
    <property type="entry name" value="Znf_C2H2_type"/>
</dbReference>
<comment type="caution">
    <text evidence="12">The sequence shown here is derived from an EMBL/GenBank/DDBJ whole genome shotgun (WGS) entry which is preliminary data.</text>
</comment>
<dbReference type="PROSITE" id="PS50157">
    <property type="entry name" value="ZINC_FINGER_C2H2_2"/>
    <property type="match status" value="1"/>
</dbReference>
<keyword evidence="10" id="KW-0863">Zinc-finger</keyword>
<dbReference type="InterPro" id="IPR039430">
    <property type="entry name" value="Thymidylate_kin-like_dom"/>
</dbReference>
<gene>
    <name evidence="12" type="ORF">RDB_LOCUS75977</name>
</gene>
<comment type="pathway">
    <text evidence="1">Pyrimidine metabolism; dTTP biosynthesis.</text>
</comment>
<dbReference type="HAMAP" id="MF_00165">
    <property type="entry name" value="Thymidylate_kinase"/>
    <property type="match status" value="1"/>
</dbReference>
<evidence type="ECO:0000313" key="13">
    <source>
        <dbReference type="Proteomes" id="UP000663850"/>
    </source>
</evidence>
<dbReference type="AlphaFoldDB" id="A0A8H3H4R5"/>
<dbReference type="GO" id="GO:0004550">
    <property type="term" value="F:nucleoside diphosphate kinase activity"/>
    <property type="evidence" value="ECO:0007669"/>
    <property type="project" value="TreeGrafter"/>
</dbReference>
<dbReference type="GO" id="GO:0005524">
    <property type="term" value="F:ATP binding"/>
    <property type="evidence" value="ECO:0007669"/>
    <property type="project" value="UniProtKB-KW"/>
</dbReference>
<dbReference type="Gene3D" id="3.40.50.300">
    <property type="entry name" value="P-loop containing nucleotide triphosphate hydrolases"/>
    <property type="match status" value="1"/>
</dbReference>
<evidence type="ECO:0000256" key="4">
    <source>
        <dbReference type="ARBA" id="ARBA00017144"/>
    </source>
</evidence>
<dbReference type="GO" id="GO:0005739">
    <property type="term" value="C:mitochondrion"/>
    <property type="evidence" value="ECO:0007669"/>
    <property type="project" value="TreeGrafter"/>
</dbReference>
<evidence type="ECO:0000256" key="5">
    <source>
        <dbReference type="ARBA" id="ARBA00022679"/>
    </source>
</evidence>
<dbReference type="InterPro" id="IPR027417">
    <property type="entry name" value="P-loop_NTPase"/>
</dbReference>
<evidence type="ECO:0000259" key="11">
    <source>
        <dbReference type="PROSITE" id="PS50157"/>
    </source>
</evidence>
<evidence type="ECO:0000256" key="3">
    <source>
        <dbReference type="ARBA" id="ARBA00012980"/>
    </source>
</evidence>
<dbReference type="PANTHER" id="PTHR10344:SF1">
    <property type="entry name" value="THYMIDYLATE KINASE"/>
    <property type="match status" value="1"/>
</dbReference>
<dbReference type="GO" id="GO:0005829">
    <property type="term" value="C:cytosol"/>
    <property type="evidence" value="ECO:0007669"/>
    <property type="project" value="TreeGrafter"/>
</dbReference>
<evidence type="ECO:0000256" key="6">
    <source>
        <dbReference type="ARBA" id="ARBA00022727"/>
    </source>
</evidence>
<dbReference type="NCBIfam" id="TIGR00041">
    <property type="entry name" value="DTMP_kinase"/>
    <property type="match status" value="1"/>
</dbReference>
<dbReference type="PANTHER" id="PTHR10344">
    <property type="entry name" value="THYMIDYLATE KINASE"/>
    <property type="match status" value="1"/>
</dbReference>
<dbReference type="Proteomes" id="UP000663850">
    <property type="component" value="Unassembled WGS sequence"/>
</dbReference>
<dbReference type="GO" id="GO:0006235">
    <property type="term" value="P:dTTP biosynthetic process"/>
    <property type="evidence" value="ECO:0007669"/>
    <property type="project" value="TreeGrafter"/>
</dbReference>
<dbReference type="FunFam" id="3.40.50.300:FF:000679">
    <property type="entry name" value="Thymidylate kinase"/>
    <property type="match status" value="1"/>
</dbReference>
<evidence type="ECO:0000256" key="9">
    <source>
        <dbReference type="ARBA" id="ARBA00022840"/>
    </source>
</evidence>
<dbReference type="CDD" id="cd01672">
    <property type="entry name" value="TMPK"/>
    <property type="match status" value="1"/>
</dbReference>
<sequence length="382" mass="42854">MIHPCPLVGYLNPLTMGGRSNDGRSDSPFLDAYALSQLLWCESDASSDEVEVDHILTNPTMVTSTAVTDEDTDNPDEEEVDGLIDTFEVDRPDRSLIRISSWLANVTRPEGFDFVNDRKVLSPLPINRKRKSSSTNLKGQPALKAHKLMIDQPICPACNSTFTTKTSLLQHGRRIFHLHNGAGSVYRLDRSGKSTQCARMIARIEGEDRTTEIGKLIDAYLQSKAEVDDHTIHLLFSANRWELASSIKSLLASGTTIVCDRYAYSGLAFSVAKQKPSLSYEWCLSPDIGLPAPDAAFFLEVSPEVAKQRGGYGQERYENEEMQTIVRQTFQRIGKDVQERWEVVDANRTQEEVEEDLWSKIGPLINGQLESDLKTMWANRIK</sequence>
<keyword evidence="9" id="KW-0067">ATP-binding</keyword>
<dbReference type="SUPFAM" id="SSF52540">
    <property type="entry name" value="P-loop containing nucleoside triphosphate hydrolases"/>
    <property type="match status" value="1"/>
</dbReference>
<dbReference type="GO" id="GO:0008270">
    <property type="term" value="F:zinc ion binding"/>
    <property type="evidence" value="ECO:0007669"/>
    <property type="project" value="UniProtKB-KW"/>
</dbReference>
<keyword evidence="7" id="KW-0547">Nucleotide-binding</keyword>
<reference evidence="12" key="1">
    <citation type="submission" date="2021-01" db="EMBL/GenBank/DDBJ databases">
        <authorList>
            <person name="Kaushik A."/>
        </authorList>
    </citation>
    <scope>NUCLEOTIDE SEQUENCE</scope>
    <source>
        <strain evidence="12">Type strain: AG8-Rh-89/</strain>
    </source>
</reference>